<dbReference type="KEGG" id="dwu:DVJ83_11245"/>
<evidence type="ECO:0000313" key="3">
    <source>
        <dbReference type="Proteomes" id="UP000253744"/>
    </source>
</evidence>
<proteinExistence type="predicted"/>
<dbReference type="EMBL" id="CP031158">
    <property type="protein sequence ID" value="AXG99606.1"/>
    <property type="molecule type" value="Genomic_DNA"/>
</dbReference>
<dbReference type="AlphaFoldDB" id="A0A345IIT4"/>
<evidence type="ECO:0000256" key="1">
    <source>
        <dbReference type="SAM" id="Phobius"/>
    </source>
</evidence>
<name>A0A345IIT4_9DEIO</name>
<reference evidence="2 3" key="1">
    <citation type="submission" date="2018-07" db="EMBL/GenBank/DDBJ databases">
        <title>Complete Genome and Methylome Analysis of Deinococcus wulumuqiensis NEB 479.</title>
        <authorList>
            <person name="Fomenkov A."/>
            <person name="Luyten Y."/>
            <person name="Vincze T."/>
            <person name="Anton B.P."/>
            <person name="Clark T."/>
            <person name="Roberts R.J."/>
            <person name="Morgan R.D."/>
        </authorList>
    </citation>
    <scope>NUCLEOTIDE SEQUENCE [LARGE SCALE GENOMIC DNA]</scope>
    <source>
        <strain evidence="2 3">NEB 479</strain>
    </source>
</reference>
<keyword evidence="1" id="KW-0472">Membrane</keyword>
<keyword evidence="1" id="KW-1133">Transmembrane helix</keyword>
<protein>
    <submittedName>
        <fullName evidence="2">Uncharacterized protein</fullName>
    </submittedName>
</protein>
<feature type="transmembrane region" description="Helical" evidence="1">
    <location>
        <begin position="6"/>
        <end position="24"/>
    </location>
</feature>
<evidence type="ECO:0000313" key="2">
    <source>
        <dbReference type="EMBL" id="AXG99606.1"/>
    </source>
</evidence>
<accession>A0A345IIT4</accession>
<keyword evidence="1" id="KW-0812">Transmembrane</keyword>
<gene>
    <name evidence="2" type="ORF">DVJ83_11245</name>
</gene>
<dbReference type="RefSeq" id="WP_114672401.1">
    <property type="nucleotide sequence ID" value="NZ_CP031158.1"/>
</dbReference>
<feature type="transmembrane region" description="Helical" evidence="1">
    <location>
        <begin position="31"/>
        <end position="50"/>
    </location>
</feature>
<dbReference type="Proteomes" id="UP000253744">
    <property type="component" value="Chromosome"/>
</dbReference>
<dbReference type="STRING" id="1288484.GCA_000348665_02266"/>
<organism evidence="2 3">
    <name type="scientific">Deinococcus wulumuqiensis</name>
    <dbReference type="NCBI Taxonomy" id="980427"/>
    <lineage>
        <taxon>Bacteria</taxon>
        <taxon>Thermotogati</taxon>
        <taxon>Deinococcota</taxon>
        <taxon>Deinococci</taxon>
        <taxon>Deinococcales</taxon>
        <taxon>Deinococcaceae</taxon>
        <taxon>Deinococcus</taxon>
    </lineage>
</organism>
<feature type="transmembrane region" description="Helical" evidence="1">
    <location>
        <begin position="56"/>
        <end position="77"/>
    </location>
</feature>
<sequence length="82" mass="8904">MPDPLRPVLGFLGLLIGFGLYALAGRLAEPWQSVTIGALFALLGAAAWGYAKGERWIRVLAGALLLYALFRILFPFLPRGMS</sequence>